<dbReference type="PaxDb" id="2903-EOD22873"/>
<dbReference type="Gene3D" id="3.40.50.970">
    <property type="match status" value="1"/>
</dbReference>
<dbReference type="GeneID" id="17268420"/>
<accession>A0A0D3JH88</accession>
<evidence type="ECO:0000256" key="1">
    <source>
        <dbReference type="SAM" id="MobiDB-lite"/>
    </source>
</evidence>
<dbReference type="Proteomes" id="UP000013827">
    <property type="component" value="Unassembled WGS sequence"/>
</dbReference>
<dbReference type="HOGENOM" id="CLU_2983101_0_0_1"/>
<evidence type="ECO:0000313" key="3">
    <source>
        <dbReference type="Proteomes" id="UP000013827"/>
    </source>
</evidence>
<proteinExistence type="predicted"/>
<evidence type="ECO:0000313" key="2">
    <source>
        <dbReference type="EnsemblProtists" id="EOD22873"/>
    </source>
</evidence>
<name>A0A0D3JH88_EMIH1</name>
<organism evidence="2 3">
    <name type="scientific">Emiliania huxleyi (strain CCMP1516)</name>
    <dbReference type="NCBI Taxonomy" id="280463"/>
    <lineage>
        <taxon>Eukaryota</taxon>
        <taxon>Haptista</taxon>
        <taxon>Haptophyta</taxon>
        <taxon>Prymnesiophyceae</taxon>
        <taxon>Isochrysidales</taxon>
        <taxon>Noelaerhabdaceae</taxon>
        <taxon>Emiliania</taxon>
    </lineage>
</organism>
<dbReference type="EnsemblProtists" id="EOD22873">
    <property type="protein sequence ID" value="EOD22873"/>
    <property type="gene ID" value="EMIHUDRAFT_195289"/>
</dbReference>
<reference evidence="3" key="1">
    <citation type="journal article" date="2013" name="Nature">
        <title>Pan genome of the phytoplankton Emiliania underpins its global distribution.</title>
        <authorList>
            <person name="Read B.A."/>
            <person name="Kegel J."/>
            <person name="Klute M.J."/>
            <person name="Kuo A."/>
            <person name="Lefebvre S.C."/>
            <person name="Maumus F."/>
            <person name="Mayer C."/>
            <person name="Miller J."/>
            <person name="Monier A."/>
            <person name="Salamov A."/>
            <person name="Young J."/>
            <person name="Aguilar M."/>
            <person name="Claverie J.M."/>
            <person name="Frickenhaus S."/>
            <person name="Gonzalez K."/>
            <person name="Herman E.K."/>
            <person name="Lin Y.C."/>
            <person name="Napier J."/>
            <person name="Ogata H."/>
            <person name="Sarno A.F."/>
            <person name="Shmutz J."/>
            <person name="Schroeder D."/>
            <person name="de Vargas C."/>
            <person name="Verret F."/>
            <person name="von Dassow P."/>
            <person name="Valentin K."/>
            <person name="Van de Peer Y."/>
            <person name="Wheeler G."/>
            <person name="Dacks J.B."/>
            <person name="Delwiche C.F."/>
            <person name="Dyhrman S.T."/>
            <person name="Glockner G."/>
            <person name="John U."/>
            <person name="Richards T."/>
            <person name="Worden A.Z."/>
            <person name="Zhang X."/>
            <person name="Grigoriev I.V."/>
            <person name="Allen A.E."/>
            <person name="Bidle K."/>
            <person name="Borodovsky M."/>
            <person name="Bowler C."/>
            <person name="Brownlee C."/>
            <person name="Cock J.M."/>
            <person name="Elias M."/>
            <person name="Gladyshev V.N."/>
            <person name="Groth M."/>
            <person name="Guda C."/>
            <person name="Hadaegh A."/>
            <person name="Iglesias-Rodriguez M.D."/>
            <person name="Jenkins J."/>
            <person name="Jones B.M."/>
            <person name="Lawson T."/>
            <person name="Leese F."/>
            <person name="Lindquist E."/>
            <person name="Lobanov A."/>
            <person name="Lomsadze A."/>
            <person name="Malik S.B."/>
            <person name="Marsh M.E."/>
            <person name="Mackinder L."/>
            <person name="Mock T."/>
            <person name="Mueller-Roeber B."/>
            <person name="Pagarete A."/>
            <person name="Parker M."/>
            <person name="Probert I."/>
            <person name="Quesneville H."/>
            <person name="Raines C."/>
            <person name="Rensing S.A."/>
            <person name="Riano-Pachon D.M."/>
            <person name="Richier S."/>
            <person name="Rokitta S."/>
            <person name="Shiraiwa Y."/>
            <person name="Soanes D.M."/>
            <person name="van der Giezen M."/>
            <person name="Wahlund T.M."/>
            <person name="Williams B."/>
            <person name="Wilson W."/>
            <person name="Wolfe G."/>
            <person name="Wurch L.L."/>
        </authorList>
    </citation>
    <scope>NUCLEOTIDE SEQUENCE</scope>
</reference>
<feature type="region of interest" description="Disordered" evidence="1">
    <location>
        <begin position="22"/>
        <end position="45"/>
    </location>
</feature>
<dbReference type="RefSeq" id="XP_005775302.1">
    <property type="nucleotide sequence ID" value="XM_005775245.1"/>
</dbReference>
<dbReference type="AlphaFoldDB" id="A0A0D3JH88"/>
<keyword evidence="3" id="KW-1185">Reference proteome</keyword>
<dbReference type="KEGG" id="ehx:EMIHUDRAFT_195289"/>
<sequence>MAAVWRLPVVFFCENNQAEDIPLLPQSTSPEQHPPAGYGDALPTDRRLLLRRSTDGSG</sequence>
<protein>
    <submittedName>
        <fullName evidence="2">Uncharacterized protein</fullName>
    </submittedName>
</protein>
<reference evidence="2" key="2">
    <citation type="submission" date="2024-10" db="UniProtKB">
        <authorList>
            <consortium name="EnsemblProtists"/>
        </authorList>
    </citation>
    <scope>IDENTIFICATION</scope>
</reference>